<evidence type="ECO:0000256" key="1">
    <source>
        <dbReference type="SAM" id="MobiDB-lite"/>
    </source>
</evidence>
<dbReference type="EMBL" id="CARXXK010000003">
    <property type="protein sequence ID" value="CAI6362351.1"/>
    <property type="molecule type" value="Genomic_DNA"/>
</dbReference>
<evidence type="ECO:0000313" key="2">
    <source>
        <dbReference type="EMBL" id="CAI6362351.1"/>
    </source>
</evidence>
<gene>
    <name evidence="2" type="ORF">MEUPH1_LOCUS17428</name>
</gene>
<name>A0AAV0X3T0_9HEMI</name>
<reference evidence="2 3" key="1">
    <citation type="submission" date="2023-01" db="EMBL/GenBank/DDBJ databases">
        <authorList>
            <person name="Whitehead M."/>
        </authorList>
    </citation>
    <scope>NUCLEOTIDE SEQUENCE [LARGE SCALE GENOMIC DNA]</scope>
</reference>
<keyword evidence="3" id="KW-1185">Reference proteome</keyword>
<evidence type="ECO:0000313" key="3">
    <source>
        <dbReference type="Proteomes" id="UP001160148"/>
    </source>
</evidence>
<feature type="region of interest" description="Disordered" evidence="1">
    <location>
        <begin position="1"/>
        <end position="55"/>
    </location>
</feature>
<sequence>MTGAPARRYHHRSPLFVPPPQLGAIISSSHRSRGNAATTTVGRGRAGVSASSPPSYIVTDAARARSSAPVPFPGSPADSSAAPDTQLPVAADAFSECETQVQVVSYAVVLTCKPIDTSSISSVCVGEPSGNVLTEFRNIIMRKAGSRQPEVVCGHVVCKS</sequence>
<accession>A0AAV0X3T0</accession>
<dbReference type="Proteomes" id="UP001160148">
    <property type="component" value="Unassembled WGS sequence"/>
</dbReference>
<comment type="caution">
    <text evidence="2">The sequence shown here is derived from an EMBL/GenBank/DDBJ whole genome shotgun (WGS) entry which is preliminary data.</text>
</comment>
<protein>
    <submittedName>
        <fullName evidence="2">Uncharacterized protein</fullName>
    </submittedName>
</protein>
<organism evidence="2 3">
    <name type="scientific">Macrosiphum euphorbiae</name>
    <name type="common">potato aphid</name>
    <dbReference type="NCBI Taxonomy" id="13131"/>
    <lineage>
        <taxon>Eukaryota</taxon>
        <taxon>Metazoa</taxon>
        <taxon>Ecdysozoa</taxon>
        <taxon>Arthropoda</taxon>
        <taxon>Hexapoda</taxon>
        <taxon>Insecta</taxon>
        <taxon>Pterygota</taxon>
        <taxon>Neoptera</taxon>
        <taxon>Paraneoptera</taxon>
        <taxon>Hemiptera</taxon>
        <taxon>Sternorrhyncha</taxon>
        <taxon>Aphidomorpha</taxon>
        <taxon>Aphidoidea</taxon>
        <taxon>Aphididae</taxon>
        <taxon>Macrosiphini</taxon>
        <taxon>Macrosiphum</taxon>
    </lineage>
</organism>
<proteinExistence type="predicted"/>
<dbReference type="AlphaFoldDB" id="A0AAV0X3T0"/>